<keyword evidence="3" id="KW-1185">Reference proteome</keyword>
<evidence type="ECO:0000313" key="2">
    <source>
        <dbReference type="EMBL" id="KAI0500981.1"/>
    </source>
</evidence>
<accession>A0A8T3AY27</accession>
<dbReference type="EMBL" id="JAGYWB010000013">
    <property type="protein sequence ID" value="KAI0500981.1"/>
    <property type="molecule type" value="Genomic_DNA"/>
</dbReference>
<comment type="caution">
    <text evidence="2">The sequence shown here is derived from an EMBL/GenBank/DDBJ whole genome shotgun (WGS) entry which is preliminary data.</text>
</comment>
<protein>
    <submittedName>
        <fullName evidence="2">Uncharacterized protein</fullName>
    </submittedName>
</protein>
<dbReference type="AlphaFoldDB" id="A0A8T3AY27"/>
<evidence type="ECO:0000313" key="3">
    <source>
        <dbReference type="Proteomes" id="UP000829196"/>
    </source>
</evidence>
<feature type="region of interest" description="Disordered" evidence="1">
    <location>
        <begin position="15"/>
        <end position="48"/>
    </location>
</feature>
<proteinExistence type="predicted"/>
<evidence type="ECO:0000256" key="1">
    <source>
        <dbReference type="SAM" id="MobiDB-lite"/>
    </source>
</evidence>
<reference evidence="2" key="1">
    <citation type="journal article" date="2022" name="Front. Genet.">
        <title>Chromosome-Scale Assembly of the Dendrobium nobile Genome Provides Insights Into the Molecular Mechanism of the Biosynthesis of the Medicinal Active Ingredient of Dendrobium.</title>
        <authorList>
            <person name="Xu Q."/>
            <person name="Niu S.-C."/>
            <person name="Li K.-L."/>
            <person name="Zheng P.-J."/>
            <person name="Zhang X.-J."/>
            <person name="Jia Y."/>
            <person name="Liu Y."/>
            <person name="Niu Y.-X."/>
            <person name="Yu L.-H."/>
            <person name="Chen D.-F."/>
            <person name="Zhang G.-Q."/>
        </authorList>
    </citation>
    <scope>NUCLEOTIDE SEQUENCE</scope>
    <source>
        <tissue evidence="2">Leaf</tissue>
    </source>
</reference>
<gene>
    <name evidence="2" type="ORF">KFK09_019199</name>
</gene>
<name>A0A8T3AY27_DENNO</name>
<organism evidence="2 3">
    <name type="scientific">Dendrobium nobile</name>
    <name type="common">Orchid</name>
    <dbReference type="NCBI Taxonomy" id="94219"/>
    <lineage>
        <taxon>Eukaryota</taxon>
        <taxon>Viridiplantae</taxon>
        <taxon>Streptophyta</taxon>
        <taxon>Embryophyta</taxon>
        <taxon>Tracheophyta</taxon>
        <taxon>Spermatophyta</taxon>
        <taxon>Magnoliopsida</taxon>
        <taxon>Liliopsida</taxon>
        <taxon>Asparagales</taxon>
        <taxon>Orchidaceae</taxon>
        <taxon>Epidendroideae</taxon>
        <taxon>Malaxideae</taxon>
        <taxon>Dendrobiinae</taxon>
        <taxon>Dendrobium</taxon>
    </lineage>
</organism>
<dbReference type="Proteomes" id="UP000829196">
    <property type="component" value="Unassembled WGS sequence"/>
</dbReference>
<sequence>MYPPSPRLVHQRLISRNHPELQSPDPSITSPTHFPRKKNIRLPNPIDGATTHRQLHRTVGERAKIFYGVRTE</sequence>